<protein>
    <submittedName>
        <fullName evidence="1">Uncharacterized protein</fullName>
    </submittedName>
</protein>
<keyword evidence="2" id="KW-1185">Reference proteome</keyword>
<reference evidence="1" key="1">
    <citation type="submission" date="2016-06" db="EMBL/GenBank/DDBJ databases">
        <authorList>
            <person name="Cuomo C."/>
            <person name="Litvintseva A."/>
            <person name="Heitman J."/>
            <person name="Chen Y."/>
            <person name="Sun S."/>
            <person name="Springer D."/>
            <person name="Dromer F."/>
            <person name="Young S."/>
            <person name="Zeng Q."/>
            <person name="Chapman S."/>
            <person name="Gujja S."/>
            <person name="Saif S."/>
            <person name="Birren B."/>
        </authorList>
    </citation>
    <scope>NUCLEOTIDE SEQUENCE</scope>
    <source>
        <strain evidence="1">CBS 7841</strain>
    </source>
</reference>
<dbReference type="KEGG" id="cdep:91087860"/>
<evidence type="ECO:0000313" key="1">
    <source>
        <dbReference type="EMBL" id="WVN88440.1"/>
    </source>
</evidence>
<sequence>MAFTVGTSSCFQGSFASGEALEHLQPLPRDLDKTSIRQLRIAAAVERSKTEYKAEHAYTERMWLKPESYKVTIPLFKSQLDRQRLEYMASSLYFAHPPDYRGALDLVTLKFDNSPSAKPLGGLSRELLDIGLNAAIKCQDLDNAIRLADSSQIIWKGQFAGIAASAADAYCSAGHYEATINVYRRVWCSLSHCLKVIERTPTDPA</sequence>
<accession>A0AAJ8M1F9</accession>
<reference evidence="1" key="3">
    <citation type="submission" date="2024-01" db="EMBL/GenBank/DDBJ databases">
        <authorList>
            <person name="Coelho M.A."/>
            <person name="David-Palma M."/>
            <person name="Shea T."/>
            <person name="Sun S."/>
            <person name="Cuomo C.A."/>
            <person name="Heitman J."/>
        </authorList>
    </citation>
    <scope>NUCLEOTIDE SEQUENCE</scope>
    <source>
        <strain evidence="1">CBS 7841</strain>
    </source>
</reference>
<dbReference type="EMBL" id="CP143787">
    <property type="protein sequence ID" value="WVN88440.1"/>
    <property type="molecule type" value="Genomic_DNA"/>
</dbReference>
<dbReference type="RefSeq" id="XP_066069140.1">
    <property type="nucleotide sequence ID" value="XM_066213043.1"/>
</dbReference>
<proteinExistence type="predicted"/>
<dbReference type="Proteomes" id="UP000094043">
    <property type="component" value="Chromosome 4"/>
</dbReference>
<gene>
    <name evidence="1" type="ORF">L203_103650</name>
</gene>
<reference evidence="1" key="2">
    <citation type="journal article" date="2022" name="Elife">
        <title>Obligate sexual reproduction of a homothallic fungus closely related to the Cryptococcus pathogenic species complex.</title>
        <authorList>
            <person name="Passer A.R."/>
            <person name="Clancey S.A."/>
            <person name="Shea T."/>
            <person name="David-Palma M."/>
            <person name="Averette A.F."/>
            <person name="Boekhout T."/>
            <person name="Porcel B.M."/>
            <person name="Nowrousian M."/>
            <person name="Cuomo C.A."/>
            <person name="Sun S."/>
            <person name="Heitman J."/>
            <person name="Coelho M.A."/>
        </authorList>
    </citation>
    <scope>NUCLEOTIDE SEQUENCE</scope>
    <source>
        <strain evidence="1">CBS 7841</strain>
    </source>
</reference>
<dbReference type="AlphaFoldDB" id="A0AAJ8M1F9"/>
<dbReference type="GeneID" id="91087860"/>
<organism evidence="1 2">
    <name type="scientific">Cryptococcus depauperatus CBS 7841</name>
    <dbReference type="NCBI Taxonomy" id="1295531"/>
    <lineage>
        <taxon>Eukaryota</taxon>
        <taxon>Fungi</taxon>
        <taxon>Dikarya</taxon>
        <taxon>Basidiomycota</taxon>
        <taxon>Agaricomycotina</taxon>
        <taxon>Tremellomycetes</taxon>
        <taxon>Tremellales</taxon>
        <taxon>Cryptococcaceae</taxon>
        <taxon>Cryptococcus</taxon>
    </lineage>
</organism>
<evidence type="ECO:0000313" key="2">
    <source>
        <dbReference type="Proteomes" id="UP000094043"/>
    </source>
</evidence>
<name>A0AAJ8M1F9_9TREE</name>